<dbReference type="Gene3D" id="1.20.1080.10">
    <property type="entry name" value="Glycerol uptake facilitator protein"/>
    <property type="match status" value="1"/>
</dbReference>
<dbReference type="PANTHER" id="PTHR30520">
    <property type="entry name" value="FORMATE TRANSPORTER-RELATED"/>
    <property type="match status" value="1"/>
</dbReference>
<evidence type="ECO:0000313" key="7">
    <source>
        <dbReference type="Proteomes" id="UP001549122"/>
    </source>
</evidence>
<sequence length="276" mass="30544">MPVPTPNSHSHSATNSELISALAKSIEKKDALSRTSFTKYAVRAMLATLFLTLGTGIAFYIAGYANDIVPHSGKFVYAFMFSWSLVMIVYMNAELGTSNMMYMTSAVYNKKLRFLTAGKILATCVFFNFVGALICSFLISRTTAYSHLPADHYLFEAVSAKLAKTPITQFIEGIFANIVVNTAVFVTLRMKDDSAKVWSMIFIIYIFAFLGFEHVIANFVSFPLAFFVNGGPVENMTFLSVLSNFFFSGLGNYVGGGLLIGLLYSWLNQKSDLYVD</sequence>
<keyword evidence="7" id="KW-1185">Reference proteome</keyword>
<name>A0ABV2FI70_9STRE</name>
<evidence type="ECO:0000256" key="5">
    <source>
        <dbReference type="SAM" id="Phobius"/>
    </source>
</evidence>
<feature type="transmembrane region" description="Helical" evidence="5">
    <location>
        <begin position="167"/>
        <end position="188"/>
    </location>
</feature>
<dbReference type="Proteomes" id="UP001549122">
    <property type="component" value="Unassembled WGS sequence"/>
</dbReference>
<feature type="transmembrane region" description="Helical" evidence="5">
    <location>
        <begin position="200"/>
        <end position="225"/>
    </location>
</feature>
<evidence type="ECO:0000256" key="4">
    <source>
        <dbReference type="ARBA" id="ARBA00023136"/>
    </source>
</evidence>
<dbReference type="InterPro" id="IPR000292">
    <property type="entry name" value="For/NO2_transpt"/>
</dbReference>
<proteinExistence type="predicted"/>
<dbReference type="Pfam" id="PF01226">
    <property type="entry name" value="Form_Nir_trans"/>
    <property type="match status" value="1"/>
</dbReference>
<dbReference type="EMBL" id="JBEPLO010000013">
    <property type="protein sequence ID" value="MET3558246.1"/>
    <property type="molecule type" value="Genomic_DNA"/>
</dbReference>
<accession>A0ABV2FI70</accession>
<dbReference type="InterPro" id="IPR023271">
    <property type="entry name" value="Aquaporin-like"/>
</dbReference>
<dbReference type="RefSeq" id="WP_354365332.1">
    <property type="nucleotide sequence ID" value="NZ_JBEPLO010000013.1"/>
</dbReference>
<feature type="transmembrane region" description="Helical" evidence="5">
    <location>
        <begin position="245"/>
        <end position="267"/>
    </location>
</feature>
<dbReference type="PANTHER" id="PTHR30520:SF8">
    <property type="entry name" value="NITRITE TRANSPORTER NIRC"/>
    <property type="match status" value="1"/>
</dbReference>
<comment type="caution">
    <text evidence="6">The sequence shown here is derived from an EMBL/GenBank/DDBJ whole genome shotgun (WGS) entry which is preliminary data.</text>
</comment>
<feature type="transmembrane region" description="Helical" evidence="5">
    <location>
        <begin position="75"/>
        <end position="93"/>
    </location>
</feature>
<evidence type="ECO:0000256" key="2">
    <source>
        <dbReference type="ARBA" id="ARBA00022692"/>
    </source>
</evidence>
<keyword evidence="3 5" id="KW-1133">Transmembrane helix</keyword>
<reference evidence="6 7" key="1">
    <citation type="submission" date="2024-06" db="EMBL/GenBank/DDBJ databases">
        <title>Genomic Encyclopedia of Type Strains, Phase IV (KMG-IV): sequencing the most valuable type-strain genomes for metagenomic binning, comparative biology and taxonomic classification.</title>
        <authorList>
            <person name="Goeker M."/>
        </authorList>
    </citation>
    <scope>NUCLEOTIDE SEQUENCE [LARGE SCALE GENOMIC DNA]</scope>
    <source>
        <strain evidence="6 7">DSM 28303</strain>
    </source>
</reference>
<evidence type="ECO:0000256" key="3">
    <source>
        <dbReference type="ARBA" id="ARBA00022989"/>
    </source>
</evidence>
<feature type="transmembrane region" description="Helical" evidence="5">
    <location>
        <begin position="114"/>
        <end position="139"/>
    </location>
</feature>
<protein>
    <submittedName>
        <fullName evidence="6">Formate/nitrite transporter</fullName>
    </submittedName>
</protein>
<comment type="subcellular location">
    <subcellularLocation>
        <location evidence="1">Membrane</location>
        <topology evidence="1">Multi-pass membrane protein</topology>
    </subcellularLocation>
</comment>
<organism evidence="6 7">
    <name type="scientific">Streptococcus rupicaprae</name>
    <dbReference type="NCBI Taxonomy" id="759619"/>
    <lineage>
        <taxon>Bacteria</taxon>
        <taxon>Bacillati</taxon>
        <taxon>Bacillota</taxon>
        <taxon>Bacilli</taxon>
        <taxon>Lactobacillales</taxon>
        <taxon>Streptococcaceae</taxon>
        <taxon>Streptococcus</taxon>
    </lineage>
</organism>
<evidence type="ECO:0000256" key="1">
    <source>
        <dbReference type="ARBA" id="ARBA00004141"/>
    </source>
</evidence>
<feature type="transmembrane region" description="Helical" evidence="5">
    <location>
        <begin position="40"/>
        <end position="63"/>
    </location>
</feature>
<keyword evidence="4 5" id="KW-0472">Membrane</keyword>
<gene>
    <name evidence="6" type="ORF">ABID29_001366</name>
</gene>
<keyword evidence="2 5" id="KW-0812">Transmembrane</keyword>
<evidence type="ECO:0000313" key="6">
    <source>
        <dbReference type="EMBL" id="MET3558246.1"/>
    </source>
</evidence>